<evidence type="ECO:0000256" key="1">
    <source>
        <dbReference type="SAM" id="SignalP"/>
    </source>
</evidence>
<feature type="chain" id="PRO_5018285639" evidence="1">
    <location>
        <begin position="20"/>
        <end position="202"/>
    </location>
</feature>
<dbReference type="Proteomes" id="UP000277580">
    <property type="component" value="Unassembled WGS sequence"/>
</dbReference>
<evidence type="ECO:0000313" key="3">
    <source>
        <dbReference type="Proteomes" id="UP000277580"/>
    </source>
</evidence>
<protein>
    <submittedName>
        <fullName evidence="2">Uncharacterized protein</fullName>
    </submittedName>
</protein>
<reference evidence="2 3" key="1">
    <citation type="journal article" date="2018" name="Nat. Ecol. Evol.">
        <title>Pezizomycetes genomes reveal the molecular basis of ectomycorrhizal truffle lifestyle.</title>
        <authorList>
            <person name="Murat C."/>
            <person name="Payen T."/>
            <person name="Noel B."/>
            <person name="Kuo A."/>
            <person name="Morin E."/>
            <person name="Chen J."/>
            <person name="Kohler A."/>
            <person name="Krizsan K."/>
            <person name="Balestrini R."/>
            <person name="Da Silva C."/>
            <person name="Montanini B."/>
            <person name="Hainaut M."/>
            <person name="Levati E."/>
            <person name="Barry K.W."/>
            <person name="Belfiori B."/>
            <person name="Cichocki N."/>
            <person name="Clum A."/>
            <person name="Dockter R.B."/>
            <person name="Fauchery L."/>
            <person name="Guy J."/>
            <person name="Iotti M."/>
            <person name="Le Tacon F."/>
            <person name="Lindquist E.A."/>
            <person name="Lipzen A."/>
            <person name="Malagnac F."/>
            <person name="Mello A."/>
            <person name="Molinier V."/>
            <person name="Miyauchi S."/>
            <person name="Poulain J."/>
            <person name="Riccioni C."/>
            <person name="Rubini A."/>
            <person name="Sitrit Y."/>
            <person name="Splivallo R."/>
            <person name="Traeger S."/>
            <person name="Wang M."/>
            <person name="Zifcakova L."/>
            <person name="Wipf D."/>
            <person name="Zambonelli A."/>
            <person name="Paolocci F."/>
            <person name="Nowrousian M."/>
            <person name="Ottonello S."/>
            <person name="Baldrian P."/>
            <person name="Spatafora J.W."/>
            <person name="Henrissat B."/>
            <person name="Nagy L.G."/>
            <person name="Aury J.M."/>
            <person name="Wincker P."/>
            <person name="Grigoriev I.V."/>
            <person name="Bonfante P."/>
            <person name="Martin F.M."/>
        </authorList>
    </citation>
    <scope>NUCLEOTIDE SEQUENCE [LARGE SCALE GENOMIC DNA]</scope>
    <source>
        <strain evidence="2 3">CCBAS932</strain>
    </source>
</reference>
<organism evidence="2 3">
    <name type="scientific">Morchella conica CCBAS932</name>
    <dbReference type="NCBI Taxonomy" id="1392247"/>
    <lineage>
        <taxon>Eukaryota</taxon>
        <taxon>Fungi</taxon>
        <taxon>Dikarya</taxon>
        <taxon>Ascomycota</taxon>
        <taxon>Pezizomycotina</taxon>
        <taxon>Pezizomycetes</taxon>
        <taxon>Pezizales</taxon>
        <taxon>Morchellaceae</taxon>
        <taxon>Morchella</taxon>
    </lineage>
</organism>
<name>A0A3N4KD64_9PEZI</name>
<dbReference type="InParanoid" id="A0A3N4KD64"/>
<dbReference type="OrthoDB" id="4519464at2759"/>
<dbReference type="AlphaFoldDB" id="A0A3N4KD64"/>
<keyword evidence="1" id="KW-0732">Signal</keyword>
<keyword evidence="3" id="KW-1185">Reference proteome</keyword>
<evidence type="ECO:0000313" key="2">
    <source>
        <dbReference type="EMBL" id="RPB07272.1"/>
    </source>
</evidence>
<sequence length="202" mass="22471">MKLTLAIFAILSAIAAVAAVDIRGYSQHGCWGYYFVCHNIPSNACCNFPLKARSMRWTLPTGTRGIGQVRKHCSWNYPIVYGPRYSSCVNYNGLLGVRSGRWQQGICKWTFRRSVLLERQDEVCQISEGCIDPDVFVYTTETGANRTVTVDPGTAETVAKMAEAGDMKGMANLTDFKGELDTTPSVDLYDFEEPKEGDVENE</sequence>
<feature type="signal peptide" evidence="1">
    <location>
        <begin position="1"/>
        <end position="19"/>
    </location>
</feature>
<gene>
    <name evidence="2" type="ORF">P167DRAFT_568718</name>
</gene>
<dbReference type="EMBL" id="ML119189">
    <property type="protein sequence ID" value="RPB07272.1"/>
    <property type="molecule type" value="Genomic_DNA"/>
</dbReference>
<accession>A0A3N4KD64</accession>
<proteinExistence type="predicted"/>